<protein>
    <submittedName>
        <fullName evidence="3">Uncharacterized protein</fullName>
    </submittedName>
</protein>
<feature type="region of interest" description="Disordered" evidence="1">
    <location>
        <begin position="1"/>
        <end position="92"/>
    </location>
</feature>
<keyword evidence="2" id="KW-1133">Transmembrane helix</keyword>
<feature type="region of interest" description="Disordered" evidence="1">
    <location>
        <begin position="121"/>
        <end position="144"/>
    </location>
</feature>
<reference evidence="3 4" key="1">
    <citation type="submission" date="2017-11" db="EMBL/GenBank/DDBJ databases">
        <title>Genomic Encyclopedia of Archaeal and Bacterial Type Strains, Phase II (KMG-II): From Individual Species to Whole Genera.</title>
        <authorList>
            <person name="Goeker M."/>
        </authorList>
    </citation>
    <scope>NUCLEOTIDE SEQUENCE [LARGE SCALE GENOMIC DNA]</scope>
    <source>
        <strain evidence="3 4">DSM 25478</strain>
    </source>
</reference>
<dbReference type="EMBL" id="PGFE01000003">
    <property type="protein sequence ID" value="PJJ70477.1"/>
    <property type="molecule type" value="Genomic_DNA"/>
</dbReference>
<feature type="compositionally biased region" description="Low complexity" evidence="1">
    <location>
        <begin position="1"/>
        <end position="12"/>
    </location>
</feature>
<evidence type="ECO:0000256" key="2">
    <source>
        <dbReference type="SAM" id="Phobius"/>
    </source>
</evidence>
<organism evidence="3 4">
    <name type="scientific">Sediminihabitans luteus</name>
    <dbReference type="NCBI Taxonomy" id="1138585"/>
    <lineage>
        <taxon>Bacteria</taxon>
        <taxon>Bacillati</taxon>
        <taxon>Actinomycetota</taxon>
        <taxon>Actinomycetes</taxon>
        <taxon>Micrococcales</taxon>
        <taxon>Cellulomonadaceae</taxon>
        <taxon>Sediminihabitans</taxon>
    </lineage>
</organism>
<keyword evidence="2" id="KW-0472">Membrane</keyword>
<feature type="compositionally biased region" description="Polar residues" evidence="1">
    <location>
        <begin position="121"/>
        <end position="132"/>
    </location>
</feature>
<proteinExistence type="predicted"/>
<gene>
    <name evidence="3" type="ORF">CLV28_2313</name>
</gene>
<accession>A0A2M9CF32</accession>
<dbReference type="AlphaFoldDB" id="A0A2M9CF32"/>
<evidence type="ECO:0000256" key="1">
    <source>
        <dbReference type="SAM" id="MobiDB-lite"/>
    </source>
</evidence>
<feature type="compositionally biased region" description="Polar residues" evidence="1">
    <location>
        <begin position="74"/>
        <end position="85"/>
    </location>
</feature>
<name>A0A2M9CF32_9CELL</name>
<feature type="transmembrane region" description="Helical" evidence="2">
    <location>
        <begin position="95"/>
        <end position="114"/>
    </location>
</feature>
<keyword evidence="4" id="KW-1185">Reference proteome</keyword>
<sequence>MTTLHPMTTGTTESTPPSFAPQAFAPRSDVAWPGTTSAAGTQVATPPSFAPLSAEPSFMSTASAASGERESVDVWSTGTLQSGPVESTGRRGHGLWWLGVTATCAVLLGVGWTLGASVGATTNQETGASSAVQSTDGGQGGSSS</sequence>
<comment type="caution">
    <text evidence="3">The sequence shown here is derived from an EMBL/GenBank/DDBJ whole genome shotgun (WGS) entry which is preliminary data.</text>
</comment>
<keyword evidence="2" id="KW-0812">Transmembrane</keyword>
<evidence type="ECO:0000313" key="3">
    <source>
        <dbReference type="EMBL" id="PJJ70477.1"/>
    </source>
</evidence>
<dbReference type="Proteomes" id="UP000231693">
    <property type="component" value="Unassembled WGS sequence"/>
</dbReference>
<feature type="compositionally biased region" description="Polar residues" evidence="1">
    <location>
        <begin position="34"/>
        <end position="45"/>
    </location>
</feature>
<evidence type="ECO:0000313" key="4">
    <source>
        <dbReference type="Proteomes" id="UP000231693"/>
    </source>
</evidence>